<keyword evidence="3" id="KW-1185">Reference proteome</keyword>
<dbReference type="GeneID" id="68118820"/>
<sequence>MVSIPPIQTFESLIALDEGLIFKVECSFSPEQGLALTLLNKEEGKMFFVRTKSVNQVLEMCESYNMEGKSMKQDIVEKGVNDVSESSSQHKDLVMMEARIRKLVESMSSKIAVLMEENEYWKKKALESQGQRKQPNTSLSKQVDTSLQPDSMPFVFGVLSRSEDCQSDSANLTSQLGQWYNSGADQMANIICGTHSFNNQYINFNTPPSIHFLQGSAGTFLYKEQHVVYNSSNYYQYPRAMLGMFFIKNSTAQQRTFTFYFGGTSGWSSGYEGASVFIGTPNADDNNRLRVSSVSWKNLWSNTNANENLSTSTNVAVPANTTVCLLLYTSSYYYTQNNNFIVLFSGWKCWNLRSAITNSGLQIDHSTTLKAVQCQGSQNFYQLWHN</sequence>
<dbReference type="VEuPathDB" id="AmoebaDB:NfTy_017790"/>
<dbReference type="OrthoDB" id="7295287at2759"/>
<dbReference type="VEuPathDB" id="AmoebaDB:FDP41_011605"/>
<reference evidence="2 3" key="1">
    <citation type="journal article" date="2019" name="Sci. Rep.">
        <title>Nanopore sequencing improves the draft genome of the human pathogenic amoeba Naegleria fowleri.</title>
        <authorList>
            <person name="Liechti N."/>
            <person name="Schurch N."/>
            <person name="Bruggmann R."/>
            <person name="Wittwer M."/>
        </authorList>
    </citation>
    <scope>NUCLEOTIDE SEQUENCE [LARGE SCALE GENOMIC DNA]</scope>
    <source>
        <strain evidence="2 3">ATCC 30894</strain>
    </source>
</reference>
<comment type="caution">
    <text evidence="2">The sequence shown here is derived from an EMBL/GenBank/DDBJ whole genome shotgun (WGS) entry which is preliminary data.</text>
</comment>
<feature type="compositionally biased region" description="Polar residues" evidence="1">
    <location>
        <begin position="128"/>
        <end position="145"/>
    </location>
</feature>
<gene>
    <name evidence="2" type="ORF">FDP41_011605</name>
</gene>
<feature type="region of interest" description="Disordered" evidence="1">
    <location>
        <begin position="126"/>
        <end position="145"/>
    </location>
</feature>
<proteinExistence type="predicted"/>
<evidence type="ECO:0000313" key="3">
    <source>
        <dbReference type="Proteomes" id="UP000444721"/>
    </source>
</evidence>
<organism evidence="2 3">
    <name type="scientific">Naegleria fowleri</name>
    <name type="common">Brain eating amoeba</name>
    <dbReference type="NCBI Taxonomy" id="5763"/>
    <lineage>
        <taxon>Eukaryota</taxon>
        <taxon>Discoba</taxon>
        <taxon>Heterolobosea</taxon>
        <taxon>Tetramitia</taxon>
        <taxon>Eutetramitia</taxon>
        <taxon>Vahlkampfiidae</taxon>
        <taxon>Naegleria</taxon>
    </lineage>
</organism>
<dbReference type="Proteomes" id="UP000444721">
    <property type="component" value="Unassembled WGS sequence"/>
</dbReference>
<dbReference type="RefSeq" id="XP_044567388.1">
    <property type="nucleotide sequence ID" value="XM_044702032.1"/>
</dbReference>
<dbReference type="AlphaFoldDB" id="A0A6A5CBE2"/>
<dbReference type="VEuPathDB" id="AmoebaDB:NF0120050"/>
<evidence type="ECO:0000256" key="1">
    <source>
        <dbReference type="SAM" id="MobiDB-lite"/>
    </source>
</evidence>
<name>A0A6A5CBE2_NAEFO</name>
<evidence type="ECO:0000313" key="2">
    <source>
        <dbReference type="EMBL" id="KAF0982675.1"/>
    </source>
</evidence>
<accession>A0A6A5CBE2</accession>
<dbReference type="EMBL" id="VFQX01000009">
    <property type="protein sequence ID" value="KAF0982675.1"/>
    <property type="molecule type" value="Genomic_DNA"/>
</dbReference>
<protein>
    <submittedName>
        <fullName evidence="2">Uncharacterized protein</fullName>
    </submittedName>
</protein>